<proteinExistence type="predicted"/>
<sequence>MAKTTCDEHEVDSSVRGSLPGTHHGFRDKRQPTKHWGHQHEPTKSSEVRKVSLSWMRAACSSLTTYSPLRSPVTSSVHSGPSVSFCRVTSRLRTHGRVGGNTHQEQVPSQC</sequence>
<feature type="region of interest" description="Disordered" evidence="1">
    <location>
        <begin position="1"/>
        <end position="49"/>
    </location>
</feature>
<organism evidence="2 3">
    <name type="scientific">Liparis tanakae</name>
    <name type="common">Tanaka's snailfish</name>
    <dbReference type="NCBI Taxonomy" id="230148"/>
    <lineage>
        <taxon>Eukaryota</taxon>
        <taxon>Metazoa</taxon>
        <taxon>Chordata</taxon>
        <taxon>Craniata</taxon>
        <taxon>Vertebrata</taxon>
        <taxon>Euteleostomi</taxon>
        <taxon>Actinopterygii</taxon>
        <taxon>Neopterygii</taxon>
        <taxon>Teleostei</taxon>
        <taxon>Neoteleostei</taxon>
        <taxon>Acanthomorphata</taxon>
        <taxon>Eupercaria</taxon>
        <taxon>Perciformes</taxon>
        <taxon>Cottioidei</taxon>
        <taxon>Cottales</taxon>
        <taxon>Liparidae</taxon>
        <taxon>Liparis</taxon>
    </lineage>
</organism>
<feature type="compositionally biased region" description="Basic and acidic residues" evidence="1">
    <location>
        <begin position="38"/>
        <end position="49"/>
    </location>
</feature>
<dbReference type="EMBL" id="SRLO01020758">
    <property type="protein sequence ID" value="TNN22849.1"/>
    <property type="molecule type" value="Genomic_DNA"/>
</dbReference>
<dbReference type="AlphaFoldDB" id="A0A4Z2E257"/>
<accession>A0A4Z2E257</accession>
<name>A0A4Z2E257_9TELE</name>
<reference evidence="2 3" key="1">
    <citation type="submission" date="2019-03" db="EMBL/GenBank/DDBJ databases">
        <title>First draft genome of Liparis tanakae, snailfish: a comprehensive survey of snailfish specific genes.</title>
        <authorList>
            <person name="Kim W."/>
            <person name="Song I."/>
            <person name="Jeong J.-H."/>
            <person name="Kim D."/>
            <person name="Kim S."/>
            <person name="Ryu S."/>
            <person name="Song J.Y."/>
            <person name="Lee S.K."/>
        </authorList>
    </citation>
    <scope>NUCLEOTIDE SEQUENCE [LARGE SCALE GENOMIC DNA]</scope>
    <source>
        <tissue evidence="2">Muscle</tissue>
    </source>
</reference>
<feature type="compositionally biased region" description="Basic and acidic residues" evidence="1">
    <location>
        <begin position="1"/>
        <end position="13"/>
    </location>
</feature>
<evidence type="ECO:0000313" key="2">
    <source>
        <dbReference type="EMBL" id="TNN22849.1"/>
    </source>
</evidence>
<evidence type="ECO:0000313" key="3">
    <source>
        <dbReference type="Proteomes" id="UP000314294"/>
    </source>
</evidence>
<protein>
    <submittedName>
        <fullName evidence="2">Uncharacterized protein</fullName>
    </submittedName>
</protein>
<dbReference type="Proteomes" id="UP000314294">
    <property type="component" value="Unassembled WGS sequence"/>
</dbReference>
<comment type="caution">
    <text evidence="2">The sequence shown here is derived from an EMBL/GenBank/DDBJ whole genome shotgun (WGS) entry which is preliminary data.</text>
</comment>
<keyword evidence="3" id="KW-1185">Reference proteome</keyword>
<gene>
    <name evidence="2" type="ORF">EYF80_067035</name>
</gene>
<evidence type="ECO:0000256" key="1">
    <source>
        <dbReference type="SAM" id="MobiDB-lite"/>
    </source>
</evidence>
<feature type="compositionally biased region" description="Basic residues" evidence="1">
    <location>
        <begin position="24"/>
        <end position="37"/>
    </location>
</feature>